<dbReference type="PROSITE" id="PS51257">
    <property type="entry name" value="PROKAR_LIPOPROTEIN"/>
    <property type="match status" value="1"/>
</dbReference>
<dbReference type="RefSeq" id="WP_092350466.1">
    <property type="nucleotide sequence ID" value="NZ_CZVW01000017.1"/>
</dbReference>
<dbReference type="Proteomes" id="UP000199197">
    <property type="component" value="Unassembled WGS sequence"/>
</dbReference>
<gene>
    <name evidence="1" type="ORF">JGI23_01505</name>
</gene>
<sequence length="359" mass="42801">MKKFFSIAIISLFLISCTQLKPKATGDETEIITYVDSLLYTQIQDPLKSTFQRLLYTPQPESLFIIKPEFQIYSIDNLKTRKNIMFVSTLDNKSDIGLYVSNMLDPASRELVEKDSAFLFIKKDLWSKGQIIVVLVSKDKETLLKHLTKDRNEIYLYFRDEFFKRELDAIYSEGHNKKDIERYFLKKYGWTIFVQHDYYIAKDSAEEKFVWLRRRTPEDMERFIFIHWIDSVENPYKFFNQVWIAEKRNELTRKFYRTTRDDAWVVIADDPESIKYLYFFPVNFNGRYAIRVQGLWRFNDFTGGGPFISYVFYDENQKRIYFIDGSIFAPRYEKKKLVIQIDALLHTFKTAGSGEIASH</sequence>
<organism evidence="1 2">
    <name type="scientific">Candidatus Chryseopegocella kryptomonas</name>
    <dbReference type="NCBI Taxonomy" id="1633643"/>
    <lineage>
        <taxon>Bacteria</taxon>
        <taxon>Pseudomonadati</taxon>
        <taxon>Candidatus Kryptoniota</taxon>
        <taxon>Candidatus Chryseopegocella</taxon>
    </lineage>
</organism>
<dbReference type="Pfam" id="PF16125">
    <property type="entry name" value="DUF4837"/>
    <property type="match status" value="1"/>
</dbReference>
<proteinExistence type="predicted"/>
<accession>A0A0P1NWQ2</accession>
<name>A0A0P1NWQ2_9BACT</name>
<dbReference type="EMBL" id="CZVW01000017">
    <property type="protein sequence ID" value="CUT03583.1"/>
    <property type="molecule type" value="Genomic_DNA"/>
</dbReference>
<dbReference type="AlphaFoldDB" id="A0A0P1NWQ2"/>
<protein>
    <recommendedName>
        <fullName evidence="3">DUF4837 domain-containing protein</fullName>
    </recommendedName>
</protein>
<evidence type="ECO:0000313" key="2">
    <source>
        <dbReference type="Proteomes" id="UP000199197"/>
    </source>
</evidence>
<dbReference type="OrthoDB" id="1115230at2"/>
<keyword evidence="2" id="KW-1185">Reference proteome</keyword>
<dbReference type="InterPro" id="IPR032286">
    <property type="entry name" value="DUF4837"/>
</dbReference>
<evidence type="ECO:0000313" key="1">
    <source>
        <dbReference type="EMBL" id="CUT03583.1"/>
    </source>
</evidence>
<reference evidence="2" key="1">
    <citation type="submission" date="2015-11" db="EMBL/GenBank/DDBJ databases">
        <authorList>
            <person name="Varghese N."/>
        </authorList>
    </citation>
    <scope>NUCLEOTIDE SEQUENCE [LARGE SCALE GENOMIC DNA]</scope>
    <source>
        <strain evidence="2">JGI-23</strain>
    </source>
</reference>
<evidence type="ECO:0008006" key="3">
    <source>
        <dbReference type="Google" id="ProtNLM"/>
    </source>
</evidence>